<evidence type="ECO:0000313" key="3">
    <source>
        <dbReference type="Proteomes" id="UP000273145"/>
    </source>
</evidence>
<name>A0A3Q8SDD4_9BACL</name>
<dbReference type="RefSeq" id="WP_125084258.1">
    <property type="nucleotide sequence ID" value="NZ_CP034248.1"/>
</dbReference>
<evidence type="ECO:0000256" key="1">
    <source>
        <dbReference type="SAM" id="Phobius"/>
    </source>
</evidence>
<evidence type="ECO:0008006" key="4">
    <source>
        <dbReference type="Google" id="ProtNLM"/>
    </source>
</evidence>
<accession>A0A3Q8SDD4</accession>
<keyword evidence="1" id="KW-0812">Transmembrane</keyword>
<feature type="transmembrane region" description="Helical" evidence="1">
    <location>
        <begin position="73"/>
        <end position="97"/>
    </location>
</feature>
<proteinExistence type="predicted"/>
<dbReference type="OrthoDB" id="2886943at2"/>
<dbReference type="AlphaFoldDB" id="A0A3Q8SDD4"/>
<keyword evidence="3" id="KW-1185">Reference proteome</keyword>
<reference evidence="2 3" key="1">
    <citation type="submission" date="2018-11" db="EMBL/GenBank/DDBJ databases">
        <title>Genome sequencing of Paenibacillus lentus DSM25539(T).</title>
        <authorList>
            <person name="Kook J.-K."/>
            <person name="Park S.-N."/>
            <person name="Lim Y.K."/>
        </authorList>
    </citation>
    <scope>NUCLEOTIDE SEQUENCE [LARGE SCALE GENOMIC DNA]</scope>
    <source>
        <strain evidence="2 3">DSM 25539</strain>
    </source>
</reference>
<sequence length="141" mass="15106">MFQVMLFLHIIGAMALGFYLVLPFVFGAVSKLSLAAQEGTLSAVKSLNRFAQIGLVIQLLTGGYLVGKGNYSVLWMVVVVILFLVIGALGGVMAKPLKQAIGSIRENKKITAEAGKLRTLGMLLSVSVILISFLMVYSTII</sequence>
<evidence type="ECO:0000313" key="2">
    <source>
        <dbReference type="EMBL" id="AZK48093.1"/>
    </source>
</evidence>
<protein>
    <recommendedName>
        <fullName evidence="4">DUF2269 family protein</fullName>
    </recommendedName>
</protein>
<dbReference type="EMBL" id="CP034248">
    <property type="protein sequence ID" value="AZK48093.1"/>
    <property type="molecule type" value="Genomic_DNA"/>
</dbReference>
<keyword evidence="1" id="KW-0472">Membrane</keyword>
<organism evidence="2 3">
    <name type="scientific">Paenibacillus lentus</name>
    <dbReference type="NCBI Taxonomy" id="1338368"/>
    <lineage>
        <taxon>Bacteria</taxon>
        <taxon>Bacillati</taxon>
        <taxon>Bacillota</taxon>
        <taxon>Bacilli</taxon>
        <taxon>Bacillales</taxon>
        <taxon>Paenibacillaceae</taxon>
        <taxon>Paenibacillus</taxon>
    </lineage>
</organism>
<gene>
    <name evidence="2" type="ORF">EIM92_19555</name>
</gene>
<keyword evidence="1" id="KW-1133">Transmembrane helix</keyword>
<dbReference type="Proteomes" id="UP000273145">
    <property type="component" value="Chromosome"/>
</dbReference>
<dbReference type="KEGG" id="plen:EIM92_19555"/>
<feature type="transmembrane region" description="Helical" evidence="1">
    <location>
        <begin position="6"/>
        <end position="29"/>
    </location>
</feature>
<feature type="transmembrane region" description="Helical" evidence="1">
    <location>
        <begin position="117"/>
        <end position="140"/>
    </location>
</feature>